<gene>
    <name evidence="6" type="ORF">GOODEAATRI_013562</name>
</gene>
<feature type="DNA-binding region" description="HMG box" evidence="4">
    <location>
        <begin position="104"/>
        <end position="172"/>
    </location>
</feature>
<feature type="DNA-binding region" description="HMG box" evidence="4">
    <location>
        <begin position="242"/>
        <end position="288"/>
    </location>
</feature>
<dbReference type="Proteomes" id="UP001476798">
    <property type="component" value="Unassembled WGS sequence"/>
</dbReference>
<dbReference type="CDD" id="cd22001">
    <property type="entry name" value="HMG-box_UBF1_rpt4"/>
    <property type="match status" value="1"/>
</dbReference>
<name>A0ABV0PNB5_9TELE</name>
<evidence type="ECO:0000313" key="7">
    <source>
        <dbReference type="Proteomes" id="UP001476798"/>
    </source>
</evidence>
<dbReference type="PANTHER" id="PTHR46318:SF2">
    <property type="entry name" value="NUCLEOLAR TRANSCRIPTION FACTOR 1"/>
    <property type="match status" value="1"/>
</dbReference>
<evidence type="ECO:0000313" key="6">
    <source>
        <dbReference type="EMBL" id="MEQ2184990.1"/>
    </source>
</evidence>
<dbReference type="InterPro" id="IPR051762">
    <property type="entry name" value="UBF1"/>
</dbReference>
<feature type="domain" description="HMG box" evidence="5">
    <location>
        <begin position="326"/>
        <end position="392"/>
    </location>
</feature>
<dbReference type="PANTHER" id="PTHR46318">
    <property type="entry name" value="UPSTREAM BINDING TRANSCRIPTION FACTOR"/>
    <property type="match status" value="1"/>
</dbReference>
<reference evidence="6 7" key="1">
    <citation type="submission" date="2021-06" db="EMBL/GenBank/DDBJ databases">
        <authorList>
            <person name="Palmer J.M."/>
        </authorList>
    </citation>
    <scope>NUCLEOTIDE SEQUENCE [LARGE SCALE GENOMIC DNA]</scope>
    <source>
        <strain evidence="6 7">GA_2019</strain>
        <tissue evidence="6">Muscle</tissue>
    </source>
</reference>
<dbReference type="InterPro" id="IPR036910">
    <property type="entry name" value="HMG_box_dom_sf"/>
</dbReference>
<sequence length="403" mass="47953">MNGEMEAAAQDQVWVQDDLLKLLEAMKVALPQKDLTKYKTSESHLDWQKVAFNSYTAEMCKQKWQEISKEIRKFRTLTELIVDAQDYIKNPYKGKKLKKHPDFPKKPLTPYFRFFMEKRAKYAKLHPEMSNLDLTKILSKKYRELPEKKKKKYVEDFLRDKETFVQSMMKFRLLPCDRLIQTSLVNVFRNGYSMFCAELMSSMKDVPSTERMVMCSQRWKLLKQNEKDAYQKRCEQASTEKPKRPISAMFIFAEEKRPKLQQERPDLPDSELTRLLARMWNELPDKKKVMSLLCKIVQGNRDLCEMRSPANAVTTVKKMKFEGEPKKPPSNGYQKFSQEMLSNGELNHLPMKERMAEIGSRWQRLPLKDKDRYKKIAEEKQRQYKVLLEQWLAVRSCCFKLYI</sequence>
<keyword evidence="2 4" id="KW-0238">DNA-binding</keyword>
<feature type="domain" description="HMG box" evidence="5">
    <location>
        <begin position="104"/>
        <end position="172"/>
    </location>
</feature>
<protein>
    <recommendedName>
        <fullName evidence="5">HMG box domain-containing protein</fullName>
    </recommendedName>
</protein>
<dbReference type="Gene3D" id="1.10.30.10">
    <property type="entry name" value="High mobility group box domain"/>
    <property type="match status" value="4"/>
</dbReference>
<dbReference type="EMBL" id="JAHRIO010080882">
    <property type="protein sequence ID" value="MEQ2184990.1"/>
    <property type="molecule type" value="Genomic_DNA"/>
</dbReference>
<evidence type="ECO:0000256" key="4">
    <source>
        <dbReference type="PROSITE-ProRule" id="PRU00267"/>
    </source>
</evidence>
<organism evidence="6 7">
    <name type="scientific">Goodea atripinnis</name>
    <dbReference type="NCBI Taxonomy" id="208336"/>
    <lineage>
        <taxon>Eukaryota</taxon>
        <taxon>Metazoa</taxon>
        <taxon>Chordata</taxon>
        <taxon>Craniata</taxon>
        <taxon>Vertebrata</taxon>
        <taxon>Euteleostomi</taxon>
        <taxon>Actinopterygii</taxon>
        <taxon>Neopterygii</taxon>
        <taxon>Teleostei</taxon>
        <taxon>Neoteleostei</taxon>
        <taxon>Acanthomorphata</taxon>
        <taxon>Ovalentaria</taxon>
        <taxon>Atherinomorphae</taxon>
        <taxon>Cyprinodontiformes</taxon>
        <taxon>Goodeidae</taxon>
        <taxon>Goodea</taxon>
    </lineage>
</organism>
<evidence type="ECO:0000256" key="3">
    <source>
        <dbReference type="ARBA" id="ARBA00023242"/>
    </source>
</evidence>
<keyword evidence="3 4" id="KW-0539">Nucleus</keyword>
<evidence type="ECO:0000256" key="2">
    <source>
        <dbReference type="ARBA" id="ARBA00023125"/>
    </source>
</evidence>
<accession>A0ABV0PNB5</accession>
<dbReference type="PROSITE" id="PS50118">
    <property type="entry name" value="HMG_BOX_2"/>
    <property type="match status" value="3"/>
</dbReference>
<dbReference type="InterPro" id="IPR009071">
    <property type="entry name" value="HMG_box_dom"/>
</dbReference>
<feature type="domain" description="HMG box" evidence="5">
    <location>
        <begin position="242"/>
        <end position="288"/>
    </location>
</feature>
<dbReference type="SMART" id="SM00398">
    <property type="entry name" value="HMG"/>
    <property type="match status" value="4"/>
</dbReference>
<evidence type="ECO:0000256" key="1">
    <source>
        <dbReference type="ARBA" id="ARBA00004123"/>
    </source>
</evidence>
<evidence type="ECO:0000259" key="5">
    <source>
        <dbReference type="PROSITE" id="PS50118"/>
    </source>
</evidence>
<keyword evidence="7" id="KW-1185">Reference proteome</keyword>
<comment type="subcellular location">
    <subcellularLocation>
        <location evidence="1">Nucleus</location>
    </subcellularLocation>
</comment>
<proteinExistence type="predicted"/>
<dbReference type="CDD" id="cd21998">
    <property type="entry name" value="HMG-box_UBF1_rpt1-like"/>
    <property type="match status" value="1"/>
</dbReference>
<dbReference type="Pfam" id="PF00505">
    <property type="entry name" value="HMG_box"/>
    <property type="match status" value="2"/>
</dbReference>
<dbReference type="SUPFAM" id="SSF47095">
    <property type="entry name" value="HMG-box"/>
    <property type="match status" value="4"/>
</dbReference>
<feature type="DNA-binding region" description="HMG box" evidence="4">
    <location>
        <begin position="326"/>
        <end position="392"/>
    </location>
</feature>
<comment type="caution">
    <text evidence="6">The sequence shown here is derived from an EMBL/GenBank/DDBJ whole genome shotgun (WGS) entry which is preliminary data.</text>
</comment>
<dbReference type="CDD" id="cd22003">
    <property type="entry name" value="HMG-box_UBF1_rpt6-like"/>
    <property type="match status" value="1"/>
</dbReference>